<comment type="catalytic activity">
    <reaction evidence="5">
        <text>a ribonucleotidyl-ribonucleotide-RNA + H2O = a 3'-end ribonucleotide-RNA + a 5'-end 5'-phospho-ribonucleoside-RNA + H(+)</text>
        <dbReference type="Rhea" id="RHEA:68096"/>
        <dbReference type="Rhea" id="RHEA-COMP:15179"/>
        <dbReference type="Rhea" id="RHEA-COMP:17355"/>
        <dbReference type="Rhea" id="RHEA-COMP:17428"/>
        <dbReference type="ChEBI" id="CHEBI:15377"/>
        <dbReference type="ChEBI" id="CHEBI:15378"/>
        <dbReference type="ChEBI" id="CHEBI:74896"/>
        <dbReference type="ChEBI" id="CHEBI:138282"/>
        <dbReference type="ChEBI" id="CHEBI:173118"/>
    </reaction>
    <physiologicalReaction direction="left-to-right" evidence="5">
        <dbReference type="Rhea" id="RHEA:68097"/>
    </physiologicalReaction>
</comment>
<accession>A0A6J2YDN5</accession>
<organism evidence="8 9">
    <name type="scientific">Sitophilus oryzae</name>
    <name type="common">Rice weevil</name>
    <name type="synonym">Curculio oryzae</name>
    <dbReference type="NCBI Taxonomy" id="7048"/>
    <lineage>
        <taxon>Eukaryota</taxon>
        <taxon>Metazoa</taxon>
        <taxon>Ecdysozoa</taxon>
        <taxon>Arthropoda</taxon>
        <taxon>Hexapoda</taxon>
        <taxon>Insecta</taxon>
        <taxon>Pterygota</taxon>
        <taxon>Neoptera</taxon>
        <taxon>Endopterygota</taxon>
        <taxon>Coleoptera</taxon>
        <taxon>Polyphaga</taxon>
        <taxon>Cucujiformia</taxon>
        <taxon>Curculionidae</taxon>
        <taxon>Dryophthorinae</taxon>
        <taxon>Sitophilus</taxon>
    </lineage>
</organism>
<dbReference type="InterPro" id="IPR001279">
    <property type="entry name" value="Metallo-B-lactamas"/>
</dbReference>
<keyword evidence="8" id="KW-1185">Reference proteome</keyword>
<evidence type="ECO:0000259" key="7">
    <source>
        <dbReference type="SMART" id="SM00849"/>
    </source>
</evidence>
<reference evidence="9" key="1">
    <citation type="submission" date="2025-08" db="UniProtKB">
        <authorList>
            <consortium name="RefSeq"/>
        </authorList>
    </citation>
    <scope>IDENTIFICATION</scope>
    <source>
        <tissue evidence="9">Gonads</tissue>
    </source>
</reference>
<dbReference type="PANTHER" id="PTHR23200:SF48">
    <property type="entry name" value="METALLO-BETA-LACTAMASE DOMAIN-CONTAINING PROTEIN 1"/>
    <property type="match status" value="1"/>
</dbReference>
<feature type="domain" description="Metallo-beta-lactamase" evidence="7">
    <location>
        <begin position="27"/>
        <end position="193"/>
    </location>
</feature>
<proteinExistence type="predicted"/>
<dbReference type="InParanoid" id="A0A6J2YDN5"/>
<evidence type="ECO:0000256" key="3">
    <source>
        <dbReference type="ARBA" id="ARBA00014856"/>
    </source>
</evidence>
<evidence type="ECO:0000313" key="9">
    <source>
        <dbReference type="RefSeq" id="XP_030761000.1"/>
    </source>
</evidence>
<dbReference type="Proteomes" id="UP000504635">
    <property type="component" value="Unplaced"/>
</dbReference>
<dbReference type="SMART" id="SM00849">
    <property type="entry name" value="Lactamase_B"/>
    <property type="match status" value="1"/>
</dbReference>
<dbReference type="Pfam" id="PF00753">
    <property type="entry name" value="Lactamase_B"/>
    <property type="match status" value="1"/>
</dbReference>
<evidence type="ECO:0000313" key="8">
    <source>
        <dbReference type="Proteomes" id="UP000504635"/>
    </source>
</evidence>
<gene>
    <name evidence="9" type="primary">LOC115886091</name>
</gene>
<name>A0A6J2YDN5_SITOR</name>
<dbReference type="GeneID" id="115886091"/>
<evidence type="ECO:0000256" key="1">
    <source>
        <dbReference type="ARBA" id="ARBA00004514"/>
    </source>
</evidence>
<dbReference type="KEGG" id="soy:115886091"/>
<sequence>MNVEKEFEIKVLLPGFSRLNGNVMEANCTCTLIKGPQNIIIDTRTAWDGAAIVESLNNVGLSPNDINYVICTHGHSDHVGCNYLFTKAIHIVGFSISKGETYMLSPDFSNEEEYVINQNIKVIPTPGHTLQDVSVIFKDKNNLVYAIVGDLFENENDLLNELIWINAGSDNIELQRHNRLKIMDIADYIIPGHGAMFPVNK</sequence>
<dbReference type="PANTHER" id="PTHR23200">
    <property type="entry name" value="METALLO-BETA-LACTAMASE DOMAIN-CONTAINING PROTEIN 1"/>
    <property type="match status" value="1"/>
</dbReference>
<evidence type="ECO:0000256" key="6">
    <source>
        <dbReference type="ARBA" id="ARBA00045869"/>
    </source>
</evidence>
<dbReference type="FunCoup" id="A0A6J2YDN5">
    <property type="interactions" value="18"/>
</dbReference>
<dbReference type="CDD" id="cd07711">
    <property type="entry name" value="MBLAC1-like_MBL-fold"/>
    <property type="match status" value="1"/>
</dbReference>
<dbReference type="OrthoDB" id="10250730at2759"/>
<dbReference type="InterPro" id="IPR039344">
    <property type="entry name" value="MBLAC1"/>
</dbReference>
<comment type="function">
    <text evidence="6">Endoribonuclease that catalyzes the hydrolysis of histone-coding pre-mRNA 3'-end. Involved in histone pre-mRNA processing during the S-phase of the cell cycle, which is required for entering/progressing through S-phase. Cleaves histone pre-mRNA at a major and a minor cleavage site after the 5'-ACCCA-3' and the 5'-ACCCACA-3' sequence, respectively, and located downstream of the stem-loop. May require the presence of the HDE element located at the histone pre-RNA 3'-end to avoid non-specific cleavage.</text>
</comment>
<dbReference type="AlphaFoldDB" id="A0A6J2YDN5"/>
<dbReference type="GO" id="GO:0031123">
    <property type="term" value="P:RNA 3'-end processing"/>
    <property type="evidence" value="ECO:0007669"/>
    <property type="project" value="UniProtKB-ARBA"/>
</dbReference>
<evidence type="ECO:0000256" key="4">
    <source>
        <dbReference type="ARBA" id="ARBA00032988"/>
    </source>
</evidence>
<dbReference type="InterPro" id="IPR036866">
    <property type="entry name" value="RibonucZ/Hydroxyglut_hydro"/>
</dbReference>
<dbReference type="GO" id="GO:0005829">
    <property type="term" value="C:cytosol"/>
    <property type="evidence" value="ECO:0007669"/>
    <property type="project" value="UniProtKB-SubCell"/>
</dbReference>
<comment type="subcellular location">
    <subcellularLocation>
        <location evidence="1">Cytoplasm</location>
        <location evidence="1">Cytosol</location>
    </subcellularLocation>
</comment>
<evidence type="ECO:0000256" key="2">
    <source>
        <dbReference type="ARBA" id="ARBA00011738"/>
    </source>
</evidence>
<comment type="subunit">
    <text evidence="2">Homodimer.</text>
</comment>
<protein>
    <recommendedName>
        <fullName evidence="3">Metallo-beta-lactamase domain-containing protein 1</fullName>
    </recommendedName>
    <alternativeName>
        <fullName evidence="4">Endoribonuclease MBLAC1</fullName>
    </alternativeName>
</protein>
<dbReference type="SUPFAM" id="SSF56281">
    <property type="entry name" value="Metallo-hydrolase/oxidoreductase"/>
    <property type="match status" value="1"/>
</dbReference>
<evidence type="ECO:0000256" key="5">
    <source>
        <dbReference type="ARBA" id="ARBA00044690"/>
    </source>
</evidence>
<dbReference type="Gene3D" id="3.60.15.10">
    <property type="entry name" value="Ribonuclease Z/Hydroxyacylglutathione hydrolase-like"/>
    <property type="match status" value="1"/>
</dbReference>
<dbReference type="RefSeq" id="XP_030761000.1">
    <property type="nucleotide sequence ID" value="XM_030905140.1"/>
</dbReference>